<keyword evidence="2" id="KW-1185">Reference proteome</keyword>
<dbReference type="EMBL" id="JANBPG010002025">
    <property type="protein sequence ID" value="KAJ1887315.1"/>
    <property type="molecule type" value="Genomic_DNA"/>
</dbReference>
<evidence type="ECO:0000313" key="2">
    <source>
        <dbReference type="Proteomes" id="UP001150581"/>
    </source>
</evidence>
<name>A0ACC1I3Z6_9FUNG</name>
<proteinExistence type="predicted"/>
<feature type="non-terminal residue" evidence="1">
    <location>
        <position position="615"/>
    </location>
</feature>
<organism evidence="1 2">
    <name type="scientific">Kickxella alabastrina</name>
    <dbReference type="NCBI Taxonomy" id="61397"/>
    <lineage>
        <taxon>Eukaryota</taxon>
        <taxon>Fungi</taxon>
        <taxon>Fungi incertae sedis</taxon>
        <taxon>Zoopagomycota</taxon>
        <taxon>Kickxellomycotina</taxon>
        <taxon>Kickxellomycetes</taxon>
        <taxon>Kickxellales</taxon>
        <taxon>Kickxellaceae</taxon>
        <taxon>Kickxella</taxon>
    </lineage>
</organism>
<gene>
    <name evidence="1" type="ORF">LPJ66_009181</name>
</gene>
<dbReference type="Proteomes" id="UP001150581">
    <property type="component" value="Unassembled WGS sequence"/>
</dbReference>
<evidence type="ECO:0000313" key="1">
    <source>
        <dbReference type="EMBL" id="KAJ1887315.1"/>
    </source>
</evidence>
<protein>
    <submittedName>
        <fullName evidence="1">Uncharacterized protein</fullName>
    </submittedName>
</protein>
<accession>A0ACC1I3Z6</accession>
<reference evidence="1" key="1">
    <citation type="submission" date="2022-07" db="EMBL/GenBank/DDBJ databases">
        <title>Phylogenomic reconstructions and comparative analyses of Kickxellomycotina fungi.</title>
        <authorList>
            <person name="Reynolds N.K."/>
            <person name="Stajich J.E."/>
            <person name="Barry K."/>
            <person name="Grigoriev I.V."/>
            <person name="Crous P."/>
            <person name="Smith M.E."/>
        </authorList>
    </citation>
    <scope>NUCLEOTIDE SEQUENCE</scope>
    <source>
        <strain evidence="1">Benny 63K</strain>
    </source>
</reference>
<sequence>MHKQQYSEWRDIHVQSLTRVDSILREAVGLNTKSGRWSTYIPEMPPAASGLGISVTPSSPLRPNTLYSQSPTSIQRGGASLPGLDYQASADSSALPLPRIKALNSLPGSNSVAPKRMPKKGDKRGTSVYNPAMRQLQLSRDESRRSRLFAEYEKLVGNTDEVESDDSPKTSLDQGSSGDHKDSFDHPGGLGHIVEEEEPSTPSRNSWSPTEHEAKQRPATVYAKTTAPPPPTNRHKRNALSASLCAEHTDVFSKKQSEKRWTRMITENQHLFGRQAVEITVDISPDIMYDISANGTARPDAIGIRHTLTEAEVQAIDDVISLASDDEVHMYVEEVKRIKPVVALKLDLPLTADLFHDVELALAERLPPLSARSTASVTSTVGPRTPLAKPLQAMPLYSPKAFSAFGVNIFGDKKQCDSPLAESTMFGPQTATLPAATKSAASIPAATAAGAAKRQSIYINQEDVYAGAIFASEELPYQQQERASMAVEEPVKQSELFELMIESDSVPDYVHEKQYEPSSDYEEEGHAELAAVYTPTITAISLPEGDDDEEGNCSSAPNSLPEREDATLKLAPSSFSKTRDVSLRPPAIDLLKKEDAMFRPATRHSEYVRQQLQLV</sequence>
<comment type="caution">
    <text evidence="1">The sequence shown here is derived from an EMBL/GenBank/DDBJ whole genome shotgun (WGS) entry which is preliminary data.</text>
</comment>